<name>A0A6P1BB22_9BRAD</name>
<dbReference type="AlphaFoldDB" id="A0A6P1BB22"/>
<evidence type="ECO:0000256" key="1">
    <source>
        <dbReference type="SAM" id="MobiDB-lite"/>
    </source>
</evidence>
<reference evidence="2 3" key="1">
    <citation type="journal article" date="2020" name="Arch. Microbiol.">
        <title>Bradyrhizobium uaiense sp. nov., a new highly efficient cowpea symbiont.</title>
        <authorList>
            <person name="Cabral Michel D."/>
            <person name="Azarias Guimaraes A."/>
            <person name="Martins da Costa E."/>
            <person name="Soares de Carvalho T."/>
            <person name="Balsanelli E."/>
            <person name="Willems A."/>
            <person name="Maltempi de Souza E."/>
            <person name="de Souza Moreira F.M."/>
        </authorList>
    </citation>
    <scope>NUCLEOTIDE SEQUENCE [LARGE SCALE GENOMIC DNA]</scope>
    <source>
        <strain evidence="2 3">UFLA 03-164</strain>
    </source>
</reference>
<protein>
    <submittedName>
        <fullName evidence="2">Uncharacterized protein</fullName>
    </submittedName>
</protein>
<keyword evidence="3" id="KW-1185">Reference proteome</keyword>
<feature type="region of interest" description="Disordered" evidence="1">
    <location>
        <begin position="1"/>
        <end position="59"/>
    </location>
</feature>
<accession>A0A6P1BB22</accession>
<dbReference type="EMBL" id="VKHP01000006">
    <property type="protein sequence ID" value="NEU94831.1"/>
    <property type="molecule type" value="Genomic_DNA"/>
</dbReference>
<dbReference type="Proteomes" id="UP000468531">
    <property type="component" value="Unassembled WGS sequence"/>
</dbReference>
<proteinExistence type="predicted"/>
<evidence type="ECO:0000313" key="3">
    <source>
        <dbReference type="Proteomes" id="UP000468531"/>
    </source>
</evidence>
<dbReference type="RefSeq" id="WP_163150515.1">
    <property type="nucleotide sequence ID" value="NZ_VKHP01000006.1"/>
</dbReference>
<gene>
    <name evidence="2" type="ORF">FNJ47_03065</name>
</gene>
<comment type="caution">
    <text evidence="2">The sequence shown here is derived from an EMBL/GenBank/DDBJ whole genome shotgun (WGS) entry which is preliminary data.</text>
</comment>
<evidence type="ECO:0000313" key="2">
    <source>
        <dbReference type="EMBL" id="NEU94831.1"/>
    </source>
</evidence>
<sequence length="59" mass="6388">MAGKSSGGGKRYESPPPKTSRPVKHVAGQKLQSGNKAERTLAASVERHIEPRRPPGKKR</sequence>
<organism evidence="2 3">
    <name type="scientific">Bradyrhizobium uaiense</name>
    <dbReference type="NCBI Taxonomy" id="2594946"/>
    <lineage>
        <taxon>Bacteria</taxon>
        <taxon>Pseudomonadati</taxon>
        <taxon>Pseudomonadota</taxon>
        <taxon>Alphaproteobacteria</taxon>
        <taxon>Hyphomicrobiales</taxon>
        <taxon>Nitrobacteraceae</taxon>
        <taxon>Bradyrhizobium</taxon>
    </lineage>
</organism>